<reference evidence="3" key="1">
    <citation type="submission" date="2020-09" db="EMBL/GenBank/DDBJ databases">
        <authorList>
            <person name="Kikuchi T."/>
        </authorList>
    </citation>
    <scope>NUCLEOTIDE SEQUENCE</scope>
    <source>
        <strain evidence="3">SH1</strain>
    </source>
</reference>
<feature type="compositionally biased region" description="Polar residues" evidence="1">
    <location>
        <begin position="337"/>
        <end position="352"/>
    </location>
</feature>
<accession>A0A811L6V7</accession>
<dbReference type="InterPro" id="IPR006578">
    <property type="entry name" value="MADF-dom"/>
</dbReference>
<gene>
    <name evidence="3" type="ORF">BOKJ2_LOCUS10210</name>
</gene>
<dbReference type="PANTHER" id="PTHR12243:SF67">
    <property type="entry name" value="COREPRESSOR OF PANGOLIN, ISOFORM A-RELATED"/>
    <property type="match status" value="1"/>
</dbReference>
<feature type="domain" description="MADF" evidence="2">
    <location>
        <begin position="20"/>
        <end position="107"/>
    </location>
</feature>
<evidence type="ECO:0000313" key="4">
    <source>
        <dbReference type="Proteomes" id="UP000614601"/>
    </source>
</evidence>
<feature type="region of interest" description="Disordered" evidence="1">
    <location>
        <begin position="332"/>
        <end position="518"/>
    </location>
</feature>
<proteinExistence type="predicted"/>
<feature type="compositionally biased region" description="Basic and acidic residues" evidence="1">
    <location>
        <begin position="370"/>
        <end position="380"/>
    </location>
</feature>
<comment type="caution">
    <text evidence="3">The sequence shown here is derived from an EMBL/GenBank/DDBJ whole genome shotgun (WGS) entry which is preliminary data.</text>
</comment>
<feature type="compositionally biased region" description="Basic and acidic residues" evidence="1">
    <location>
        <begin position="492"/>
        <end position="512"/>
    </location>
</feature>
<dbReference type="EMBL" id="CAJFCW020000005">
    <property type="protein sequence ID" value="CAG9117871.1"/>
    <property type="molecule type" value="Genomic_DNA"/>
</dbReference>
<evidence type="ECO:0000256" key="1">
    <source>
        <dbReference type="SAM" id="MobiDB-lite"/>
    </source>
</evidence>
<dbReference type="Proteomes" id="UP000783686">
    <property type="component" value="Unassembled WGS sequence"/>
</dbReference>
<sequence>MTEKTVNPELLEVTDEIRKAIIEQYYKHPVLWHKDKLDRSAAAAAWEFISSAVSTRTKSFSIEVVKKAMKNLKDQFVRCHKKAQQEGADTVHWKFYEPLLFLGDHIQTQKQPLKSTENSRPDPPPPKSKPVQPEPVASTQGGYLSNQGGYLSNFVSSISSAFTSGNIKEELELSMDESVTNTSVTNQLFEATQQAIEMKESPKEKENFNKDFGSQNETYNTFQIENSYHDLTPSRNKASYHDSLGHLYREVPGVSCQMTPIRDDVKPEEFSQNNTPMNIGSAPGLSISATHTGPVLSYGYHTPGLVNGLPTPAFLPPLSECVSQAICPTTYDDKEYQPNTPITYPITSSPSLASKRPSEAADEFSTPKQQRIEGLDKEHGTSLANNQNSADNHNMKQNSNQNMANKQSFGIGNILTNGNSLGEKNMPTSHNSGGSNSLGQEVRTNNDTNGLSKPSEVPKTETPEKPTRKPTVARKKTTPRVKITPKISFADKVLKESPEQEIDRSFKSESPRDPQSGLGLMVTELTRKLEQNNKKKEYLEFKRGVINLIDQYETIIYE</sequence>
<protein>
    <recommendedName>
        <fullName evidence="2">MADF domain-containing protein</fullName>
    </recommendedName>
</protein>
<dbReference type="AlphaFoldDB" id="A0A811L6V7"/>
<organism evidence="3 4">
    <name type="scientific">Bursaphelenchus okinawaensis</name>
    <dbReference type="NCBI Taxonomy" id="465554"/>
    <lineage>
        <taxon>Eukaryota</taxon>
        <taxon>Metazoa</taxon>
        <taxon>Ecdysozoa</taxon>
        <taxon>Nematoda</taxon>
        <taxon>Chromadorea</taxon>
        <taxon>Rhabditida</taxon>
        <taxon>Tylenchina</taxon>
        <taxon>Tylenchomorpha</taxon>
        <taxon>Aphelenchoidea</taxon>
        <taxon>Aphelenchoididae</taxon>
        <taxon>Bursaphelenchus</taxon>
    </lineage>
</organism>
<dbReference type="PANTHER" id="PTHR12243">
    <property type="entry name" value="MADF DOMAIN TRANSCRIPTION FACTOR"/>
    <property type="match status" value="1"/>
</dbReference>
<dbReference type="InterPro" id="IPR039353">
    <property type="entry name" value="TF_Adf1"/>
</dbReference>
<dbReference type="Pfam" id="PF10545">
    <property type="entry name" value="MADF_DNA_bdg"/>
    <property type="match status" value="1"/>
</dbReference>
<name>A0A811L6V7_9BILA</name>
<feature type="compositionally biased region" description="Polar residues" evidence="1">
    <location>
        <begin position="382"/>
        <end position="452"/>
    </location>
</feature>
<feature type="region of interest" description="Disordered" evidence="1">
    <location>
        <begin position="110"/>
        <end position="143"/>
    </location>
</feature>
<dbReference type="OrthoDB" id="6600747at2759"/>
<dbReference type="PROSITE" id="PS51029">
    <property type="entry name" value="MADF"/>
    <property type="match status" value="1"/>
</dbReference>
<evidence type="ECO:0000313" key="3">
    <source>
        <dbReference type="EMBL" id="CAD5223440.1"/>
    </source>
</evidence>
<dbReference type="SMART" id="SM00595">
    <property type="entry name" value="MADF"/>
    <property type="match status" value="1"/>
</dbReference>
<feature type="compositionally biased region" description="Basic and acidic residues" evidence="1">
    <location>
        <begin position="456"/>
        <end position="467"/>
    </location>
</feature>
<dbReference type="Proteomes" id="UP000614601">
    <property type="component" value="Unassembled WGS sequence"/>
</dbReference>
<keyword evidence="4" id="KW-1185">Reference proteome</keyword>
<evidence type="ECO:0000259" key="2">
    <source>
        <dbReference type="PROSITE" id="PS51029"/>
    </source>
</evidence>
<dbReference type="EMBL" id="CAJFDH010000005">
    <property type="protein sequence ID" value="CAD5223440.1"/>
    <property type="molecule type" value="Genomic_DNA"/>
</dbReference>